<evidence type="ECO:0000256" key="1">
    <source>
        <dbReference type="SAM" id="Phobius"/>
    </source>
</evidence>
<protein>
    <recommendedName>
        <fullName evidence="4">Signal peptidase I</fullName>
    </recommendedName>
</protein>
<dbReference type="Pfam" id="PF18936">
    <property type="entry name" value="DUF5684"/>
    <property type="match status" value="1"/>
</dbReference>
<evidence type="ECO:0008006" key="4">
    <source>
        <dbReference type="Google" id="ProtNLM"/>
    </source>
</evidence>
<keyword evidence="1" id="KW-0812">Transmembrane</keyword>
<evidence type="ECO:0000313" key="3">
    <source>
        <dbReference type="Proteomes" id="UP000238650"/>
    </source>
</evidence>
<name>A0A2S9QRT2_9MICO</name>
<evidence type="ECO:0000313" key="2">
    <source>
        <dbReference type="EMBL" id="PRI12288.1"/>
    </source>
</evidence>
<keyword evidence="1" id="KW-1133">Transmembrane helix</keyword>
<dbReference type="AlphaFoldDB" id="A0A2S9QRT2"/>
<reference evidence="2 3" key="1">
    <citation type="journal article" date="2017" name="New Microbes New Infect">
        <title>Genome sequence of 'Leucobacter massiliensis' sp. nov. isolated from human pharynx after travel to the 2014 Hajj.</title>
        <authorList>
            <person name="Leangapichart T."/>
            <person name="Gautret P."/>
            <person name="Nguyen T.T."/>
            <person name="Armstrong N."/>
            <person name="Rolain J.M."/>
        </authorList>
    </citation>
    <scope>NUCLEOTIDE SEQUENCE [LARGE SCALE GENOMIC DNA]</scope>
    <source>
        <strain evidence="2 3">122RC15</strain>
    </source>
</reference>
<dbReference type="Proteomes" id="UP000238650">
    <property type="component" value="Unassembled WGS sequence"/>
</dbReference>
<organism evidence="2 3">
    <name type="scientific">Leucobacter massiliensis</name>
    <dbReference type="NCBI Taxonomy" id="1686285"/>
    <lineage>
        <taxon>Bacteria</taxon>
        <taxon>Bacillati</taxon>
        <taxon>Actinomycetota</taxon>
        <taxon>Actinomycetes</taxon>
        <taxon>Micrococcales</taxon>
        <taxon>Microbacteriaceae</taxon>
        <taxon>Leucobacter</taxon>
    </lineage>
</organism>
<dbReference type="InterPro" id="IPR043739">
    <property type="entry name" value="DUF5684"/>
</dbReference>
<accession>A0A2S9QRT2</accession>
<keyword evidence="1" id="KW-0472">Membrane</keyword>
<proteinExistence type="predicted"/>
<sequence>MWIAESITDQAGINRLTEQFLAGGGGIVLLIWYLLVAIALWRVFSKAGYPGILALIPIVNVFFLVKVGGYSAWMTLLFAIPIVNIVFGIILAIRVGERFGKGPWFSIILLWLFSAIGYLILGFGDARYTPRRRN</sequence>
<keyword evidence="3" id="KW-1185">Reference proteome</keyword>
<dbReference type="RefSeq" id="WP_181158450.1">
    <property type="nucleotide sequence ID" value="NZ_MWZD01000013.1"/>
</dbReference>
<feature type="transmembrane region" description="Helical" evidence="1">
    <location>
        <begin position="47"/>
        <end position="65"/>
    </location>
</feature>
<feature type="transmembrane region" description="Helical" evidence="1">
    <location>
        <begin position="20"/>
        <end position="41"/>
    </location>
</feature>
<feature type="transmembrane region" description="Helical" evidence="1">
    <location>
        <begin position="105"/>
        <end position="124"/>
    </location>
</feature>
<dbReference type="EMBL" id="MWZD01000013">
    <property type="protein sequence ID" value="PRI12288.1"/>
    <property type="molecule type" value="Genomic_DNA"/>
</dbReference>
<feature type="transmembrane region" description="Helical" evidence="1">
    <location>
        <begin position="72"/>
        <end position="93"/>
    </location>
</feature>
<gene>
    <name evidence="2" type="ORF">B4915_04075</name>
</gene>
<comment type="caution">
    <text evidence="2">The sequence shown here is derived from an EMBL/GenBank/DDBJ whole genome shotgun (WGS) entry which is preliminary data.</text>
</comment>